<dbReference type="Gene3D" id="1.10.10.1320">
    <property type="entry name" value="Anti-sigma factor, zinc-finger domain"/>
    <property type="match status" value="1"/>
</dbReference>
<dbReference type="InterPro" id="IPR041916">
    <property type="entry name" value="Anti_sigma_zinc_sf"/>
</dbReference>
<organism evidence="2 3">
    <name type="scientific">Candidatus Aquicultor secundus</name>
    <dbReference type="NCBI Taxonomy" id="1973895"/>
    <lineage>
        <taxon>Bacteria</taxon>
        <taxon>Bacillati</taxon>
        <taxon>Actinomycetota</taxon>
        <taxon>Candidatus Aquicultoria</taxon>
        <taxon>Candidatus Aquicultorales</taxon>
        <taxon>Candidatus Aquicultoraceae</taxon>
        <taxon>Candidatus Aquicultor</taxon>
    </lineage>
</organism>
<evidence type="ECO:0000259" key="1">
    <source>
        <dbReference type="Pfam" id="PF13490"/>
    </source>
</evidence>
<name>A0A2M7T5G9_9ACTN</name>
<sequence>MDCKRALQFLPAYYDKDLDRSDKIELEAHLNSCPDCSTESKKIERLADALKATYGIGLPLSLAGEFRSFIRRSRPRYLVNKFLLFFVVQRRDVVSFISETAFLSSLVLMTIGVITLYSWWDSSLAPGSTPTETASTAPLMPKPAKSKVAEPGAEKLIESGKYVSSNTALPQVVISNKHYARDDIGDIMLNKVILDHSSEYSIAQAAPLKDRLTMAVADKARLLGEDGACAQRCVKTALAILDKPALPVYVEKARFRDKTVWLVVLIWNTGGPSERLSKASVFAIDAAKNSIVYTE</sequence>
<dbReference type="EMBL" id="PFNG01000238">
    <property type="protein sequence ID" value="PIZ35469.1"/>
    <property type="molecule type" value="Genomic_DNA"/>
</dbReference>
<dbReference type="AlphaFoldDB" id="A0A2M7T5G9"/>
<proteinExistence type="predicted"/>
<accession>A0A2M7T5G9</accession>
<comment type="caution">
    <text evidence="2">The sequence shown here is derived from an EMBL/GenBank/DDBJ whole genome shotgun (WGS) entry which is preliminary data.</text>
</comment>
<reference evidence="3" key="1">
    <citation type="submission" date="2017-09" db="EMBL/GenBank/DDBJ databases">
        <title>Depth-based differentiation of microbial function through sediment-hosted aquifers and enrichment of novel symbionts in the deep terrestrial subsurface.</title>
        <authorList>
            <person name="Probst A.J."/>
            <person name="Ladd B."/>
            <person name="Jarett J.K."/>
            <person name="Geller-Mcgrath D.E."/>
            <person name="Sieber C.M.K."/>
            <person name="Emerson J.B."/>
            <person name="Anantharaman K."/>
            <person name="Thomas B.C."/>
            <person name="Malmstrom R."/>
            <person name="Stieglmeier M."/>
            <person name="Klingl A."/>
            <person name="Woyke T."/>
            <person name="Ryan C.M."/>
            <person name="Banfield J.F."/>
        </authorList>
    </citation>
    <scope>NUCLEOTIDE SEQUENCE [LARGE SCALE GENOMIC DNA]</scope>
</reference>
<protein>
    <recommendedName>
        <fullName evidence="1">Putative zinc-finger domain-containing protein</fullName>
    </recommendedName>
</protein>
<feature type="domain" description="Putative zinc-finger" evidence="1">
    <location>
        <begin position="3"/>
        <end position="36"/>
    </location>
</feature>
<evidence type="ECO:0000313" key="2">
    <source>
        <dbReference type="EMBL" id="PIZ35469.1"/>
    </source>
</evidence>
<dbReference type="Proteomes" id="UP000230956">
    <property type="component" value="Unassembled WGS sequence"/>
</dbReference>
<evidence type="ECO:0000313" key="3">
    <source>
        <dbReference type="Proteomes" id="UP000230956"/>
    </source>
</evidence>
<dbReference type="RefSeq" id="WP_286678634.1">
    <property type="nucleotide sequence ID" value="NZ_MNXI01000094.1"/>
</dbReference>
<dbReference type="Pfam" id="PF13490">
    <property type="entry name" value="zf-HC2"/>
    <property type="match status" value="1"/>
</dbReference>
<gene>
    <name evidence="2" type="ORF">COY37_10240</name>
</gene>
<dbReference type="InterPro" id="IPR027383">
    <property type="entry name" value="Znf_put"/>
</dbReference>